<accession>A0ABR2MUC5</accession>
<keyword evidence="2" id="KW-1185">Reference proteome</keyword>
<organism evidence="1 2">
    <name type="scientific">Platanthera guangdongensis</name>
    <dbReference type="NCBI Taxonomy" id="2320717"/>
    <lineage>
        <taxon>Eukaryota</taxon>
        <taxon>Viridiplantae</taxon>
        <taxon>Streptophyta</taxon>
        <taxon>Embryophyta</taxon>
        <taxon>Tracheophyta</taxon>
        <taxon>Spermatophyta</taxon>
        <taxon>Magnoliopsida</taxon>
        <taxon>Liliopsida</taxon>
        <taxon>Asparagales</taxon>
        <taxon>Orchidaceae</taxon>
        <taxon>Orchidoideae</taxon>
        <taxon>Orchideae</taxon>
        <taxon>Orchidinae</taxon>
        <taxon>Platanthera</taxon>
    </lineage>
</organism>
<dbReference type="Proteomes" id="UP001412067">
    <property type="component" value="Unassembled WGS sequence"/>
</dbReference>
<name>A0ABR2MUC5_9ASPA</name>
<protein>
    <submittedName>
        <fullName evidence="1">Uncharacterized protein</fullName>
    </submittedName>
</protein>
<proteinExistence type="predicted"/>
<evidence type="ECO:0000313" key="2">
    <source>
        <dbReference type="Proteomes" id="UP001412067"/>
    </source>
</evidence>
<dbReference type="InterPro" id="IPR014848">
    <property type="entry name" value="Rgp1"/>
</dbReference>
<dbReference type="EMBL" id="JBBWWR010000004">
    <property type="protein sequence ID" value="KAK8967783.1"/>
    <property type="molecule type" value="Genomic_DNA"/>
</dbReference>
<gene>
    <name evidence="1" type="ORF">KSP40_PGU017642</name>
</gene>
<reference evidence="1 2" key="1">
    <citation type="journal article" date="2022" name="Nat. Plants">
        <title>Genomes of leafy and leafless Platanthera orchids illuminate the evolution of mycoheterotrophy.</title>
        <authorList>
            <person name="Li M.H."/>
            <person name="Liu K.W."/>
            <person name="Li Z."/>
            <person name="Lu H.C."/>
            <person name="Ye Q.L."/>
            <person name="Zhang D."/>
            <person name="Wang J.Y."/>
            <person name="Li Y.F."/>
            <person name="Zhong Z.M."/>
            <person name="Liu X."/>
            <person name="Yu X."/>
            <person name="Liu D.K."/>
            <person name="Tu X.D."/>
            <person name="Liu B."/>
            <person name="Hao Y."/>
            <person name="Liao X.Y."/>
            <person name="Jiang Y.T."/>
            <person name="Sun W.H."/>
            <person name="Chen J."/>
            <person name="Chen Y.Q."/>
            <person name="Ai Y."/>
            <person name="Zhai J.W."/>
            <person name="Wu S.S."/>
            <person name="Zhou Z."/>
            <person name="Hsiao Y.Y."/>
            <person name="Wu W.L."/>
            <person name="Chen Y.Y."/>
            <person name="Lin Y.F."/>
            <person name="Hsu J.L."/>
            <person name="Li C.Y."/>
            <person name="Wang Z.W."/>
            <person name="Zhao X."/>
            <person name="Zhong W.Y."/>
            <person name="Ma X.K."/>
            <person name="Ma L."/>
            <person name="Huang J."/>
            <person name="Chen G.Z."/>
            <person name="Huang M.Z."/>
            <person name="Huang L."/>
            <person name="Peng D.H."/>
            <person name="Luo Y.B."/>
            <person name="Zou S.Q."/>
            <person name="Chen S.P."/>
            <person name="Lan S."/>
            <person name="Tsai W.C."/>
            <person name="Van de Peer Y."/>
            <person name="Liu Z.J."/>
        </authorList>
    </citation>
    <scope>NUCLEOTIDE SEQUENCE [LARGE SCALE GENOMIC DNA]</scope>
    <source>
        <strain evidence="1">Lor288</strain>
    </source>
</reference>
<sequence length="124" mass="13985">MSLKFPHGLSFFRGGWFGDKKSISSKKTEFSPSFRLQTDKEVYMPGDLITTTIEISNPSISISSDVNEAETSRNEVFPFLVDNLGFEIKGVEKLDSQWFSVQNPLPRSKQKRGNSSGSYVMFFA</sequence>
<dbReference type="PANTHER" id="PTHR12507">
    <property type="entry name" value="REDUCED GROWTH PHENOTYPE 1 RGP1, YEAST -RELATED"/>
    <property type="match status" value="1"/>
</dbReference>
<comment type="caution">
    <text evidence="1">The sequence shown here is derived from an EMBL/GenBank/DDBJ whole genome shotgun (WGS) entry which is preliminary data.</text>
</comment>
<evidence type="ECO:0000313" key="1">
    <source>
        <dbReference type="EMBL" id="KAK8967783.1"/>
    </source>
</evidence>